<dbReference type="EMBL" id="AYYQ01000018">
    <property type="protein sequence ID" value="KRM68639.1"/>
    <property type="molecule type" value="Genomic_DNA"/>
</dbReference>
<dbReference type="PROSITE" id="PS50889">
    <property type="entry name" value="S4"/>
    <property type="match status" value="1"/>
</dbReference>
<dbReference type="OrthoDB" id="9812787at2"/>
<dbReference type="InterPro" id="IPR040591">
    <property type="entry name" value="RqcP2_RBD"/>
</dbReference>
<sequence length="263" mass="30515">MSNNDIIQHFRKEEAPFIDYIDDIAQKASTQYRPVLTNFLNPRQVYILETIINSYDELKFQSYGGFDDAEMTRTLIYPNYYEPDNSDFEVVLCEIKYPEKFSTIHHSQVLGSLMGLGINRNTIGDIISDGDRWQFFCSKEIYNYISLNLNKIGKINVSVDYVNFSSKIKHKLDNSQNVFCILTSLRIDNVLSSVFHLSRKDSKNLVSHNLVHFNWQLLDKPDFEISLKDVVSVRGYGRFKIVSLDGITKKDKIKSSIKVIRNK</sequence>
<dbReference type="Pfam" id="PF21278">
    <property type="entry name" value="YlmH_1st"/>
    <property type="match status" value="1"/>
</dbReference>
<dbReference type="Gene3D" id="3.30.1370.160">
    <property type="match status" value="1"/>
</dbReference>
<evidence type="ECO:0000259" key="2">
    <source>
        <dbReference type="SMART" id="SM00363"/>
    </source>
</evidence>
<accession>A0A0R2APS4</accession>
<name>A0A0R2APS4_9LACO</name>
<dbReference type="InterPro" id="IPR002942">
    <property type="entry name" value="S4_RNA-bd"/>
</dbReference>
<dbReference type="Gene3D" id="3.10.290.10">
    <property type="entry name" value="RNA-binding S4 domain"/>
    <property type="match status" value="1"/>
</dbReference>
<dbReference type="SUPFAM" id="SSF55174">
    <property type="entry name" value="Alpha-L RNA-binding motif"/>
    <property type="match status" value="1"/>
</dbReference>
<evidence type="ECO:0000313" key="4">
    <source>
        <dbReference type="Proteomes" id="UP000052012"/>
    </source>
</evidence>
<comment type="caution">
    <text evidence="3">The sequence shown here is derived from an EMBL/GenBank/DDBJ whole genome shotgun (WGS) entry which is preliminary data.</text>
</comment>
<gene>
    <name evidence="3" type="ORF">FD06_GL000957</name>
</gene>
<reference evidence="3 4" key="1">
    <citation type="journal article" date="2015" name="Genome Announc.">
        <title>Expanding the biotechnology potential of lactobacilli through comparative genomics of 213 strains and associated genera.</title>
        <authorList>
            <person name="Sun Z."/>
            <person name="Harris H.M."/>
            <person name="McCann A."/>
            <person name="Guo C."/>
            <person name="Argimon S."/>
            <person name="Zhang W."/>
            <person name="Yang X."/>
            <person name="Jeffery I.B."/>
            <person name="Cooney J.C."/>
            <person name="Kagawa T.F."/>
            <person name="Liu W."/>
            <person name="Song Y."/>
            <person name="Salvetti E."/>
            <person name="Wrobel A."/>
            <person name="Rasinkangas P."/>
            <person name="Parkhill J."/>
            <person name="Rea M.C."/>
            <person name="O'Sullivan O."/>
            <person name="Ritari J."/>
            <person name="Douillard F.P."/>
            <person name="Paul Ross R."/>
            <person name="Yang R."/>
            <person name="Briner A.E."/>
            <person name="Felis G.E."/>
            <person name="de Vos W.M."/>
            <person name="Barrangou R."/>
            <person name="Klaenhammer T.R."/>
            <person name="Caufield P.W."/>
            <person name="Cui Y."/>
            <person name="Zhang H."/>
            <person name="O'Toole P.W."/>
        </authorList>
    </citation>
    <scope>NUCLEOTIDE SEQUENCE [LARGE SCALE GENOMIC DNA]</scope>
    <source>
        <strain evidence="3 4">DSM 23829</strain>
    </source>
</reference>
<dbReference type="GO" id="GO:0051301">
    <property type="term" value="P:cell division"/>
    <property type="evidence" value="ECO:0007669"/>
    <property type="project" value="UniProtKB-KW"/>
</dbReference>
<dbReference type="RefSeq" id="WP_056965928.1">
    <property type="nucleotide sequence ID" value="NZ_AYYQ01000018.1"/>
</dbReference>
<evidence type="ECO:0000256" key="1">
    <source>
        <dbReference type="PROSITE-ProRule" id="PRU00182"/>
    </source>
</evidence>
<dbReference type="Pfam" id="PF17774">
    <property type="entry name" value="YlmH_RBD"/>
    <property type="match status" value="1"/>
</dbReference>
<dbReference type="GO" id="GO:0003723">
    <property type="term" value="F:RNA binding"/>
    <property type="evidence" value="ECO:0007669"/>
    <property type="project" value="UniProtKB-KW"/>
</dbReference>
<dbReference type="CDD" id="cd00165">
    <property type="entry name" value="S4"/>
    <property type="match status" value="1"/>
</dbReference>
<dbReference type="SMART" id="SM00363">
    <property type="entry name" value="S4"/>
    <property type="match status" value="1"/>
</dbReference>
<dbReference type="Gene3D" id="3.30.70.330">
    <property type="match status" value="1"/>
</dbReference>
<dbReference type="STRING" id="1423781.FD06_GL000957"/>
<keyword evidence="3" id="KW-0132">Cell division</keyword>
<dbReference type="Proteomes" id="UP000052012">
    <property type="component" value="Unassembled WGS sequence"/>
</dbReference>
<dbReference type="AlphaFoldDB" id="A0A0R2APS4"/>
<evidence type="ECO:0000313" key="3">
    <source>
        <dbReference type="EMBL" id="KRM68639.1"/>
    </source>
</evidence>
<dbReference type="InterPro" id="IPR012677">
    <property type="entry name" value="Nucleotide-bd_a/b_plait_sf"/>
</dbReference>
<feature type="domain" description="RNA-binding S4" evidence="2">
    <location>
        <begin position="185"/>
        <end position="245"/>
    </location>
</feature>
<keyword evidence="1" id="KW-0694">RNA-binding</keyword>
<protein>
    <submittedName>
        <fullName evidence="3">Cell division protein</fullName>
    </submittedName>
</protein>
<dbReference type="PATRIC" id="fig|1423781.4.peg.994"/>
<organism evidence="3 4">
    <name type="scientific">Apilactobacillus ozensis DSM 23829 = JCM 17196</name>
    <dbReference type="NCBI Taxonomy" id="1423781"/>
    <lineage>
        <taxon>Bacteria</taxon>
        <taxon>Bacillati</taxon>
        <taxon>Bacillota</taxon>
        <taxon>Bacilli</taxon>
        <taxon>Lactobacillales</taxon>
        <taxon>Lactobacillaceae</taxon>
        <taxon>Apilactobacillus</taxon>
    </lineage>
</organism>
<dbReference type="InterPro" id="IPR048443">
    <property type="entry name" value="RqcP2_N"/>
</dbReference>
<dbReference type="InterPro" id="IPR036986">
    <property type="entry name" value="S4_RNA-bd_sf"/>
</dbReference>
<keyword evidence="4" id="KW-1185">Reference proteome</keyword>
<proteinExistence type="predicted"/>
<keyword evidence="3" id="KW-0131">Cell cycle</keyword>